<keyword evidence="2 6" id="KW-0812">Transmembrane</keyword>
<proteinExistence type="predicted"/>
<accession>A0ABW4S8K2</accession>
<evidence type="ECO:0000313" key="7">
    <source>
        <dbReference type="EMBL" id="MFD1913915.1"/>
    </source>
</evidence>
<protein>
    <submittedName>
        <fullName evidence="7">Ceramidase domain-containing protein</fullName>
    </submittedName>
</protein>
<feature type="transmembrane region" description="Helical" evidence="6">
    <location>
        <begin position="190"/>
        <end position="209"/>
    </location>
</feature>
<dbReference type="InterPro" id="IPR008901">
    <property type="entry name" value="ACER"/>
</dbReference>
<dbReference type="EMBL" id="JBHUGH010000013">
    <property type="protein sequence ID" value="MFD1913915.1"/>
    <property type="molecule type" value="Genomic_DNA"/>
</dbReference>
<dbReference type="Pfam" id="PF05875">
    <property type="entry name" value="Ceramidase"/>
    <property type="match status" value="1"/>
</dbReference>
<evidence type="ECO:0000256" key="1">
    <source>
        <dbReference type="ARBA" id="ARBA00004141"/>
    </source>
</evidence>
<comment type="subcellular location">
    <subcellularLocation>
        <location evidence="1">Membrane</location>
        <topology evidence="1">Multi-pass membrane protein</topology>
    </subcellularLocation>
</comment>
<evidence type="ECO:0000256" key="5">
    <source>
        <dbReference type="ARBA" id="ARBA00023136"/>
    </source>
</evidence>
<keyword evidence="3" id="KW-0378">Hydrolase</keyword>
<dbReference type="Proteomes" id="UP001597353">
    <property type="component" value="Unassembled WGS sequence"/>
</dbReference>
<feature type="transmembrane region" description="Helical" evidence="6">
    <location>
        <begin position="73"/>
        <end position="92"/>
    </location>
</feature>
<feature type="transmembrane region" description="Helical" evidence="6">
    <location>
        <begin position="104"/>
        <end position="128"/>
    </location>
</feature>
<organism evidence="7 8">
    <name type="scientific">Halodurantibacterium flavum</name>
    <dbReference type="NCBI Taxonomy" id="1382802"/>
    <lineage>
        <taxon>Bacteria</taxon>
        <taxon>Pseudomonadati</taxon>
        <taxon>Pseudomonadota</taxon>
        <taxon>Alphaproteobacteria</taxon>
        <taxon>Rhodobacterales</taxon>
        <taxon>Paracoccaceae</taxon>
        <taxon>Halodurantibacterium</taxon>
    </lineage>
</organism>
<evidence type="ECO:0000313" key="8">
    <source>
        <dbReference type="Proteomes" id="UP001597353"/>
    </source>
</evidence>
<feature type="transmembrane region" description="Helical" evidence="6">
    <location>
        <begin position="46"/>
        <end position="67"/>
    </location>
</feature>
<keyword evidence="8" id="KW-1185">Reference proteome</keyword>
<gene>
    <name evidence="7" type="ORF">ACFSGJ_17005</name>
</gene>
<feature type="transmembrane region" description="Helical" evidence="6">
    <location>
        <begin position="134"/>
        <end position="152"/>
    </location>
</feature>
<comment type="caution">
    <text evidence="7">The sequence shown here is derived from an EMBL/GenBank/DDBJ whole genome shotgun (WGS) entry which is preliminary data.</text>
</comment>
<evidence type="ECO:0000256" key="2">
    <source>
        <dbReference type="ARBA" id="ARBA00022692"/>
    </source>
</evidence>
<evidence type="ECO:0000256" key="4">
    <source>
        <dbReference type="ARBA" id="ARBA00022989"/>
    </source>
</evidence>
<name>A0ABW4S8K2_9RHOB</name>
<dbReference type="RefSeq" id="WP_390264595.1">
    <property type="nucleotide sequence ID" value="NZ_JBHUGH010000013.1"/>
</dbReference>
<evidence type="ECO:0000256" key="3">
    <source>
        <dbReference type="ARBA" id="ARBA00022801"/>
    </source>
</evidence>
<keyword evidence="5 6" id="KW-0472">Membrane</keyword>
<keyword evidence="4 6" id="KW-1133">Transmembrane helix</keyword>
<reference evidence="8" key="1">
    <citation type="journal article" date="2019" name="Int. J. Syst. Evol. Microbiol.">
        <title>The Global Catalogue of Microorganisms (GCM) 10K type strain sequencing project: providing services to taxonomists for standard genome sequencing and annotation.</title>
        <authorList>
            <consortium name="The Broad Institute Genomics Platform"/>
            <consortium name="The Broad Institute Genome Sequencing Center for Infectious Disease"/>
            <person name="Wu L."/>
            <person name="Ma J."/>
        </authorList>
    </citation>
    <scope>NUCLEOTIDE SEQUENCE [LARGE SCALE GENOMIC DNA]</scope>
    <source>
        <strain evidence="8">CGMCC 4.7242</strain>
    </source>
</reference>
<evidence type="ECO:0000256" key="6">
    <source>
        <dbReference type="SAM" id="Phobius"/>
    </source>
</evidence>
<feature type="transmembrane region" description="Helical" evidence="6">
    <location>
        <begin position="159"/>
        <end position="178"/>
    </location>
</feature>
<sequence length="221" mass="24103">MDWTRPINAYCERLDASYWAEPVNAVTNAAFLIAAFIMWRRVRGLGLPLANVLVAILAVIGVGSFLFHTHATAWASTADVIPIVLFILVYIFTANLHYWGLPIWAALGLTLLFFPYAALAAPVLQAAIPGLGGSAAYGTVAALIVIYGILLMRRHPETGRGLLIGAAILCASITFRALDQPLCDAFPLGTHFMWHILNGTMLGWMIEVYRRHMLAARAARG</sequence>